<protein>
    <submittedName>
        <fullName evidence="1">DUF1572 domain-containing protein</fullName>
    </submittedName>
</protein>
<dbReference type="RefSeq" id="WP_116857419.1">
    <property type="nucleotide sequence ID" value="NZ_QTJV01000018.1"/>
</dbReference>
<evidence type="ECO:0000313" key="1">
    <source>
        <dbReference type="EMBL" id="RFM30873.1"/>
    </source>
</evidence>
<dbReference type="AlphaFoldDB" id="A0A3E1NSI1"/>
<organism evidence="1 2">
    <name type="scientific">Chitinophaga silvisoli</name>
    <dbReference type="NCBI Taxonomy" id="2291814"/>
    <lineage>
        <taxon>Bacteria</taxon>
        <taxon>Pseudomonadati</taxon>
        <taxon>Bacteroidota</taxon>
        <taxon>Chitinophagia</taxon>
        <taxon>Chitinophagales</taxon>
        <taxon>Chitinophagaceae</taxon>
        <taxon>Chitinophaga</taxon>
    </lineage>
</organism>
<dbReference type="SUPFAM" id="SSF109854">
    <property type="entry name" value="DinB/YfiT-like putative metalloenzymes"/>
    <property type="match status" value="1"/>
</dbReference>
<proteinExistence type="predicted"/>
<reference evidence="1 2" key="1">
    <citation type="submission" date="2018-08" db="EMBL/GenBank/DDBJ databases">
        <title>Chitinophaga sp. K20C18050901, a novel bacterium isolated from forest soil.</title>
        <authorList>
            <person name="Wang C."/>
        </authorList>
    </citation>
    <scope>NUCLEOTIDE SEQUENCE [LARGE SCALE GENOMIC DNA]</scope>
    <source>
        <strain evidence="1 2">K20C18050901</strain>
    </source>
</reference>
<gene>
    <name evidence="1" type="ORF">DXN04_31550</name>
</gene>
<dbReference type="Gene3D" id="1.20.120.450">
    <property type="entry name" value="dinb family like domain"/>
    <property type="match status" value="1"/>
</dbReference>
<dbReference type="EMBL" id="QTJV01000018">
    <property type="protein sequence ID" value="RFM30873.1"/>
    <property type="molecule type" value="Genomic_DNA"/>
</dbReference>
<evidence type="ECO:0000313" key="2">
    <source>
        <dbReference type="Proteomes" id="UP000261174"/>
    </source>
</evidence>
<keyword evidence="2" id="KW-1185">Reference proteome</keyword>
<dbReference type="Proteomes" id="UP000261174">
    <property type="component" value="Unassembled WGS sequence"/>
</dbReference>
<accession>A0A3E1NSI1</accession>
<comment type="caution">
    <text evidence="1">The sequence shown here is derived from an EMBL/GenBank/DDBJ whole genome shotgun (WGS) entry which is preliminary data.</text>
</comment>
<name>A0A3E1NSI1_9BACT</name>
<dbReference type="InterPro" id="IPR011466">
    <property type="entry name" value="DUF1572"/>
</dbReference>
<dbReference type="InterPro" id="IPR034660">
    <property type="entry name" value="DinB/YfiT-like"/>
</dbReference>
<sequence>MLGKIYLDSAMERLSYYKSLGDKTIARLSDEQLLWQPEGEPNSIYLIVKHLSGNMRSRWTDFLTSDGEKEWRNRDEEFVNGVASKEEIIQLWNDGWKVILDSIGSLTPDDLEKKVMIRSEPHVVVDAINRQLMHVPYHVGQIVYLGKIMKGEKWLSLSIPKGGSQAFNDSMMK</sequence>
<dbReference type="OrthoDB" id="68731at2"/>
<dbReference type="Pfam" id="PF07609">
    <property type="entry name" value="DUF1572"/>
    <property type="match status" value="1"/>
</dbReference>